<protein>
    <recommendedName>
        <fullName evidence="5">Peptidase M23 domain-containing protein</fullName>
    </recommendedName>
</protein>
<feature type="region of interest" description="Disordered" evidence="1">
    <location>
        <begin position="396"/>
        <end position="420"/>
    </location>
</feature>
<organism evidence="3 4">
    <name type="scientific">Tilletia indica</name>
    <dbReference type="NCBI Taxonomy" id="43049"/>
    <lineage>
        <taxon>Eukaryota</taxon>
        <taxon>Fungi</taxon>
        <taxon>Dikarya</taxon>
        <taxon>Basidiomycota</taxon>
        <taxon>Ustilaginomycotina</taxon>
        <taxon>Exobasidiomycetes</taxon>
        <taxon>Tilletiales</taxon>
        <taxon>Tilletiaceae</taxon>
        <taxon>Tilletia</taxon>
    </lineage>
</organism>
<accession>A0A177TQH7</accession>
<dbReference type="EMBL" id="LWDF02000163">
    <property type="protein sequence ID" value="KAE8255312.1"/>
    <property type="molecule type" value="Genomic_DNA"/>
</dbReference>
<dbReference type="Gene3D" id="2.70.70.10">
    <property type="entry name" value="Glucose Permease (Domain IIA)"/>
    <property type="match status" value="1"/>
</dbReference>
<comment type="caution">
    <text evidence="3">The sequence shown here is derived from an EMBL/GenBank/DDBJ whole genome shotgun (WGS) entry which is preliminary data.</text>
</comment>
<evidence type="ECO:0008006" key="5">
    <source>
        <dbReference type="Google" id="ProtNLM"/>
    </source>
</evidence>
<gene>
    <name evidence="3" type="ORF">A4X13_0g3084</name>
</gene>
<reference evidence="3" key="1">
    <citation type="submission" date="2016-04" db="EMBL/GenBank/DDBJ databases">
        <authorList>
            <person name="Nguyen H.D."/>
            <person name="Samba Siva P."/>
            <person name="Cullis J."/>
            <person name="Levesque C.A."/>
            <person name="Hambleton S."/>
        </authorList>
    </citation>
    <scope>NUCLEOTIDE SEQUENCE</scope>
    <source>
        <strain evidence="3">DAOMC 236416</strain>
    </source>
</reference>
<evidence type="ECO:0000256" key="1">
    <source>
        <dbReference type="SAM" id="MobiDB-lite"/>
    </source>
</evidence>
<evidence type="ECO:0000256" key="2">
    <source>
        <dbReference type="SAM" id="SignalP"/>
    </source>
</evidence>
<dbReference type="CDD" id="cd12797">
    <property type="entry name" value="M23_peptidase"/>
    <property type="match status" value="1"/>
</dbReference>
<name>A0A177TQH7_9BASI</name>
<sequence>MAARTTTARRSTRAATVLAAALAVASLALSTGTQASPLSSPSDNHDSIYQLQQPMLSSYTQQAHSAAAESPPLMRSSVSGLYVNAAHRPPPDKVSPGRNASSHALAPITLYFDTDVLDPRTTYLRVSAPKRRTWEDVTLRCGMSFGEYPVGGIESCEKDDLAAAQTEQAQSQRSAETRCQPQSISVERGEITFDPALCPSVASVLADSAEKSQHQDELLSFTFTATADAVGPTDEPVSQTWWAGHLRYGRARWPMAQNGADRWDGVEPNKVSGLFHDPFLPRAGHFNETDDMKGVFIKDAYWALGISLPVPEVGLGDKMEPVHAPAGGEVVWVGKFRRPKPPAPENDEKGWTVMVRDEWGFVWQFFRLAKDSITVTPGDLVPQGHVLGAIRRSQLSAHPPVRRPPADPPKRKPDKGTPKYPYRFRSLQVNVARPNVEWDAWKPPYVDGWNYYNPIHFLSEGTYFSGVPPYSDPAALFFARPSLSATTPPLALLSTNDVVKPILTGDIEILVVFDAFLESPGDPADGMDAISLYALEWAVWPVGEEDGPDGYGKNDCVKESERVRYSISFEHSKFPNSWNSSENAYDKLFAHYVPTFSYGPFSWARQSFSSQFDEKARTLIYSPTRVIRGEPDVKGSWNTKSHPNGVYWVSVRGRDYWGQIGCVTAQVRIFNL</sequence>
<proteinExistence type="predicted"/>
<feature type="compositionally biased region" description="Basic and acidic residues" evidence="1">
    <location>
        <begin position="404"/>
        <end position="417"/>
    </location>
</feature>
<feature type="signal peptide" evidence="2">
    <location>
        <begin position="1"/>
        <end position="35"/>
    </location>
</feature>
<keyword evidence="4" id="KW-1185">Reference proteome</keyword>
<feature type="chain" id="PRO_5043489718" description="Peptidase M23 domain-containing protein" evidence="2">
    <location>
        <begin position="36"/>
        <end position="672"/>
    </location>
</feature>
<keyword evidence="2" id="KW-0732">Signal</keyword>
<evidence type="ECO:0000313" key="4">
    <source>
        <dbReference type="Proteomes" id="UP000077521"/>
    </source>
</evidence>
<reference evidence="3" key="2">
    <citation type="journal article" date="2019" name="IMA Fungus">
        <title>Genome sequencing and comparison of five Tilletia species to identify candidate genes for the detection of regulated species infecting wheat.</title>
        <authorList>
            <person name="Nguyen H.D.T."/>
            <person name="Sultana T."/>
            <person name="Kesanakurti P."/>
            <person name="Hambleton S."/>
        </authorList>
    </citation>
    <scope>NUCLEOTIDE SEQUENCE</scope>
    <source>
        <strain evidence="3">DAOMC 236416</strain>
    </source>
</reference>
<dbReference type="InterPro" id="IPR011055">
    <property type="entry name" value="Dup_hybrid_motif"/>
</dbReference>
<dbReference type="SUPFAM" id="SSF51261">
    <property type="entry name" value="Duplicated hybrid motif"/>
    <property type="match status" value="1"/>
</dbReference>
<dbReference type="AlphaFoldDB" id="A0A177TQH7"/>
<evidence type="ECO:0000313" key="3">
    <source>
        <dbReference type="EMBL" id="KAE8255312.1"/>
    </source>
</evidence>
<dbReference type="Proteomes" id="UP000077521">
    <property type="component" value="Unassembled WGS sequence"/>
</dbReference>